<gene>
    <name evidence="1" type="ORF">S01H1_37639</name>
</gene>
<dbReference type="EMBL" id="BARS01023645">
    <property type="protein sequence ID" value="GAG13239.1"/>
    <property type="molecule type" value="Genomic_DNA"/>
</dbReference>
<sequence>MAYLKVRINCYRPTPKTKKFEYPPEYDSKKIYVMCYGEDSSGSTLCIGMVDDRNKKKFLRSSRIEEITRDEFIDLGTLWHTRRKKITNIDIVFNIIKKITDGVKLAEDDYRALDPKYENEGINISETFEEKLAYRECGGKCT</sequence>
<organism evidence="1">
    <name type="scientific">marine sediment metagenome</name>
    <dbReference type="NCBI Taxonomy" id="412755"/>
    <lineage>
        <taxon>unclassified sequences</taxon>
        <taxon>metagenomes</taxon>
        <taxon>ecological metagenomes</taxon>
    </lineage>
</organism>
<accession>X0V4X8</accession>
<protein>
    <submittedName>
        <fullName evidence="1">Uncharacterized protein</fullName>
    </submittedName>
</protein>
<reference evidence="1" key="1">
    <citation type="journal article" date="2014" name="Front. Microbiol.">
        <title>High frequency of phylogenetically diverse reductive dehalogenase-homologous genes in deep subseafloor sedimentary metagenomes.</title>
        <authorList>
            <person name="Kawai M."/>
            <person name="Futagami T."/>
            <person name="Toyoda A."/>
            <person name="Takaki Y."/>
            <person name="Nishi S."/>
            <person name="Hori S."/>
            <person name="Arai W."/>
            <person name="Tsubouchi T."/>
            <person name="Morono Y."/>
            <person name="Uchiyama I."/>
            <person name="Ito T."/>
            <person name="Fujiyama A."/>
            <person name="Inagaki F."/>
            <person name="Takami H."/>
        </authorList>
    </citation>
    <scope>NUCLEOTIDE SEQUENCE</scope>
    <source>
        <strain evidence="1">Expedition CK06-06</strain>
    </source>
</reference>
<dbReference type="AlphaFoldDB" id="X0V4X8"/>
<evidence type="ECO:0000313" key="1">
    <source>
        <dbReference type="EMBL" id="GAG13239.1"/>
    </source>
</evidence>
<name>X0V4X8_9ZZZZ</name>
<comment type="caution">
    <text evidence="1">The sequence shown here is derived from an EMBL/GenBank/DDBJ whole genome shotgun (WGS) entry which is preliminary data.</text>
</comment>
<proteinExistence type="predicted"/>